<keyword evidence="3" id="KW-1005">Bacterial flagellum biogenesis</keyword>
<accession>A0A3N5DUF8</accession>
<dbReference type="AlphaFoldDB" id="A0A3N5DUF8"/>
<comment type="caution">
    <text evidence="4">The sequence shown here is derived from an EMBL/GenBank/DDBJ whole genome shotgun (WGS) entry which is preliminary data.</text>
</comment>
<name>A0A3N5DUF8_9ENTR</name>
<evidence type="ECO:0000256" key="2">
    <source>
        <dbReference type="ARBA" id="ARBA00007703"/>
    </source>
</evidence>
<dbReference type="EMBL" id="RPOH01000021">
    <property type="protein sequence ID" value="RPH29240.1"/>
    <property type="molecule type" value="Genomic_DNA"/>
</dbReference>
<comment type="similarity">
    <text evidence="2">Belongs to the FlgN family.</text>
</comment>
<dbReference type="InterPro" id="IPR036679">
    <property type="entry name" value="FlgN-like_sf"/>
</dbReference>
<evidence type="ECO:0000313" key="5">
    <source>
        <dbReference type="Proteomes" id="UP000268615"/>
    </source>
</evidence>
<dbReference type="SUPFAM" id="SSF140566">
    <property type="entry name" value="FlgN-like"/>
    <property type="match status" value="1"/>
</dbReference>
<gene>
    <name evidence="4" type="ORF">EHN07_06205</name>
</gene>
<protein>
    <recommendedName>
        <fullName evidence="6">Flagellar biosynthesis protein FlgN</fullName>
    </recommendedName>
</protein>
<dbReference type="GO" id="GO:0044780">
    <property type="term" value="P:bacterial-type flagellum assembly"/>
    <property type="evidence" value="ECO:0007669"/>
    <property type="project" value="InterPro"/>
</dbReference>
<sequence length="149" mass="16983">MKMENLRSILHKMEDSLGDLESILMEELNQLKRLQINPVSLQIVSDSKSQQLSTIGYYDDMRKQLEAAMHISAPYQQNARFATQWQAITLKVKKAQSMNMKIYELLDMHMQKIDKLKKLLGKSETTSTLYGSAGQTRAPVSGNVYNISV</sequence>
<dbReference type="OrthoDB" id="6480873at2"/>
<evidence type="ECO:0000256" key="1">
    <source>
        <dbReference type="ARBA" id="ARBA00002397"/>
    </source>
</evidence>
<evidence type="ECO:0000256" key="3">
    <source>
        <dbReference type="ARBA" id="ARBA00022795"/>
    </source>
</evidence>
<evidence type="ECO:0008006" key="6">
    <source>
        <dbReference type="Google" id="ProtNLM"/>
    </source>
</evidence>
<keyword evidence="5" id="KW-1185">Reference proteome</keyword>
<reference evidence="4 5" key="1">
    <citation type="submission" date="2018-11" db="EMBL/GenBank/DDBJ databases">
        <title>Draft genome sequence of Buttiauxella warmboldiae CCUG 35512.</title>
        <authorList>
            <person name="Salva-Serra F."/>
            <person name="Marathe N."/>
            <person name="Moore E."/>
            <person name="Svensson L."/>
            <person name="Engstrom-Jakobsson H."/>
        </authorList>
    </citation>
    <scope>NUCLEOTIDE SEQUENCE [LARGE SCALE GENOMIC DNA]</scope>
    <source>
        <strain evidence="4 5">CCUG 35512</strain>
    </source>
</reference>
<comment type="function">
    <text evidence="1">Required for the efficient initiation of filament assembly.</text>
</comment>
<dbReference type="Pfam" id="PF05130">
    <property type="entry name" value="FlgN"/>
    <property type="match status" value="1"/>
</dbReference>
<dbReference type="InterPro" id="IPR007809">
    <property type="entry name" value="FlgN-like"/>
</dbReference>
<proteinExistence type="inferred from homology"/>
<evidence type="ECO:0000313" key="4">
    <source>
        <dbReference type="EMBL" id="RPH29240.1"/>
    </source>
</evidence>
<organism evidence="4 5">
    <name type="scientific">Buttiauxella warmboldiae</name>
    <dbReference type="NCBI Taxonomy" id="82993"/>
    <lineage>
        <taxon>Bacteria</taxon>
        <taxon>Pseudomonadati</taxon>
        <taxon>Pseudomonadota</taxon>
        <taxon>Gammaproteobacteria</taxon>
        <taxon>Enterobacterales</taxon>
        <taxon>Enterobacteriaceae</taxon>
        <taxon>Buttiauxella</taxon>
    </lineage>
</organism>
<dbReference type="Gene3D" id="1.20.58.300">
    <property type="entry name" value="FlgN-like"/>
    <property type="match status" value="1"/>
</dbReference>
<dbReference type="Proteomes" id="UP000268615">
    <property type="component" value="Unassembled WGS sequence"/>
</dbReference>